<dbReference type="AlphaFoldDB" id="A0A7C1CVG1"/>
<comment type="caution">
    <text evidence="2">The sequence shown here is derived from an EMBL/GenBank/DDBJ whole genome shotgun (WGS) entry which is preliminary data.</text>
</comment>
<organism evidence="2">
    <name type="scientific">Mesotoga infera</name>
    <dbReference type="NCBI Taxonomy" id="1236046"/>
    <lineage>
        <taxon>Bacteria</taxon>
        <taxon>Thermotogati</taxon>
        <taxon>Thermotogota</taxon>
        <taxon>Thermotogae</taxon>
        <taxon>Kosmotogales</taxon>
        <taxon>Kosmotogaceae</taxon>
        <taxon>Mesotoga</taxon>
    </lineage>
</organism>
<name>A0A7C1CVG1_9BACT</name>
<evidence type="ECO:0000313" key="2">
    <source>
        <dbReference type="EMBL" id="HDP77169.1"/>
    </source>
</evidence>
<feature type="domain" description="Putative glutamine amidotransferase" evidence="1">
    <location>
        <begin position="3"/>
        <end position="246"/>
    </location>
</feature>
<reference evidence="2" key="1">
    <citation type="journal article" date="2020" name="mSystems">
        <title>Genome- and Community-Level Interaction Insights into Carbon Utilization and Element Cycling Functions of Hydrothermarchaeota in Hydrothermal Sediment.</title>
        <authorList>
            <person name="Zhou Z."/>
            <person name="Liu Y."/>
            <person name="Xu W."/>
            <person name="Pan J."/>
            <person name="Luo Z.H."/>
            <person name="Li M."/>
        </authorList>
    </citation>
    <scope>NUCLEOTIDE SEQUENCE [LARGE SCALE GENOMIC DNA]</scope>
    <source>
        <strain evidence="2">SpSt-1179</strain>
    </source>
</reference>
<dbReference type="Proteomes" id="UP000886198">
    <property type="component" value="Unassembled WGS sequence"/>
</dbReference>
<dbReference type="PANTHER" id="PTHR37947:SF1">
    <property type="entry name" value="BLL2462 PROTEIN"/>
    <property type="match status" value="1"/>
</dbReference>
<dbReference type="Pfam" id="PF07090">
    <property type="entry name" value="GATase1_like"/>
    <property type="match status" value="1"/>
</dbReference>
<dbReference type="InterPro" id="IPR010768">
    <property type="entry name" value="GATase1-like"/>
</dbReference>
<proteinExistence type="predicted"/>
<dbReference type="Gene3D" id="3.40.50.880">
    <property type="match status" value="1"/>
</dbReference>
<dbReference type="SUPFAM" id="SSF52317">
    <property type="entry name" value="Class I glutamine amidotransferase-like"/>
    <property type="match status" value="1"/>
</dbReference>
<dbReference type="PANTHER" id="PTHR37947">
    <property type="entry name" value="BLL2462 PROTEIN"/>
    <property type="match status" value="1"/>
</dbReference>
<sequence length="249" mass="27901">MLKVFYCGDQVMLITTYVKGMNSWTDGVVHDESFHLRKALESDSEIALTYLPTSEVQRNFPKPDELGQYDVILFSDVGTDTVIMYEDRFNNCPMGVDRLGALKKWTRDGGGFCGVGGWLSFGGMFGVAKWHKTPVEEILPVTCYPYDDRVEISEGMTPKILKKDHPIFKGVDFDSAPPLFSGYNEVKAKPEGEVLAEHNGDPIIVTGQYGKGRTLAFATDPAPHWGRGMVEWKDYGQFWVNVVKWLGGK</sequence>
<gene>
    <name evidence="2" type="ORF">ENN47_03100</name>
</gene>
<dbReference type="InterPro" id="IPR029062">
    <property type="entry name" value="Class_I_gatase-like"/>
</dbReference>
<protein>
    <submittedName>
        <fullName evidence="2">Cytoplasmic protein</fullName>
    </submittedName>
</protein>
<accession>A0A7C1CVG1</accession>
<dbReference type="EMBL" id="DSBT01000092">
    <property type="protein sequence ID" value="HDP77169.1"/>
    <property type="molecule type" value="Genomic_DNA"/>
</dbReference>
<evidence type="ECO:0000259" key="1">
    <source>
        <dbReference type="Pfam" id="PF07090"/>
    </source>
</evidence>